<protein>
    <submittedName>
        <fullName evidence="2">Reverse transcriptase domain-containing protein</fullName>
    </submittedName>
</protein>
<name>A0A0K0DBE3_ANGCA</name>
<dbReference type="WBParaSite" id="ACAC_0000773301-mRNA-1">
    <property type="protein sequence ID" value="ACAC_0000773301-mRNA-1"/>
    <property type="gene ID" value="ACAC_0000773301"/>
</dbReference>
<evidence type="ECO:0000313" key="2">
    <source>
        <dbReference type="WBParaSite" id="ACAC_0000773301-mRNA-1"/>
    </source>
</evidence>
<sequence length="81" mass="9079">MVADFDKACGTIGLLLNLTKIMFMKSRLVSYVPFMVNGVDISECSSYLCLGGEINIMDDIAEELSKMKLETWRAFESTEDV</sequence>
<proteinExistence type="predicted"/>
<reference evidence="2" key="2">
    <citation type="submission" date="2017-02" db="UniProtKB">
        <authorList>
            <consortium name="WormBaseParasite"/>
        </authorList>
    </citation>
    <scope>IDENTIFICATION</scope>
</reference>
<dbReference type="AlphaFoldDB" id="A0A0K0DBE3"/>
<organism evidence="1 2">
    <name type="scientific">Angiostrongylus cantonensis</name>
    <name type="common">Rat lungworm</name>
    <dbReference type="NCBI Taxonomy" id="6313"/>
    <lineage>
        <taxon>Eukaryota</taxon>
        <taxon>Metazoa</taxon>
        <taxon>Ecdysozoa</taxon>
        <taxon>Nematoda</taxon>
        <taxon>Chromadorea</taxon>
        <taxon>Rhabditida</taxon>
        <taxon>Rhabditina</taxon>
        <taxon>Rhabditomorpha</taxon>
        <taxon>Strongyloidea</taxon>
        <taxon>Metastrongylidae</taxon>
        <taxon>Angiostrongylus</taxon>
    </lineage>
</organism>
<reference evidence="1" key="1">
    <citation type="submission" date="2012-09" db="EMBL/GenBank/DDBJ databases">
        <authorList>
            <person name="Martin A.A."/>
        </authorList>
    </citation>
    <scope>NUCLEOTIDE SEQUENCE</scope>
</reference>
<accession>A0A0K0DBE3</accession>
<keyword evidence="1" id="KW-1185">Reference proteome</keyword>
<evidence type="ECO:0000313" key="1">
    <source>
        <dbReference type="Proteomes" id="UP000035642"/>
    </source>
</evidence>
<dbReference type="Proteomes" id="UP000035642">
    <property type="component" value="Unassembled WGS sequence"/>
</dbReference>